<dbReference type="SUPFAM" id="SSF53955">
    <property type="entry name" value="Lysozyme-like"/>
    <property type="match status" value="1"/>
</dbReference>
<comment type="similarity">
    <text evidence="1">Belongs to the transglycosylase Slt family.</text>
</comment>
<accession>A0AAV3TY71</accession>
<feature type="signal peptide" evidence="3">
    <location>
        <begin position="1"/>
        <end position="34"/>
    </location>
</feature>
<feature type="chain" id="PRO_5043472599" evidence="3">
    <location>
        <begin position="35"/>
        <end position="658"/>
    </location>
</feature>
<dbReference type="InterPro" id="IPR000189">
    <property type="entry name" value="Transglyc_AS"/>
</dbReference>
<dbReference type="PROSITE" id="PS00922">
    <property type="entry name" value="TRANSGLYCOSYLASE"/>
    <property type="match status" value="1"/>
</dbReference>
<organism evidence="6 7">
    <name type="scientific">Halioxenophilus aromaticivorans</name>
    <dbReference type="NCBI Taxonomy" id="1306992"/>
    <lineage>
        <taxon>Bacteria</taxon>
        <taxon>Pseudomonadati</taxon>
        <taxon>Pseudomonadota</taxon>
        <taxon>Gammaproteobacteria</taxon>
        <taxon>Alteromonadales</taxon>
        <taxon>Alteromonadaceae</taxon>
        <taxon>Halioxenophilus</taxon>
    </lineage>
</organism>
<dbReference type="GO" id="GO:0008933">
    <property type="term" value="F:peptidoglycan lytic transglycosylase activity"/>
    <property type="evidence" value="ECO:0007669"/>
    <property type="project" value="InterPro"/>
</dbReference>
<sequence>MSRSTAFKNTCKRSLRWCFSATSLTLLALNAASAQVALSDHKQLAEQRELYQKVRQQIDARQITLQQVPYDELGDYPLIPYLKFQDLNARLKQLPYKAVEAFLDDYEGTWLANRLLSNWLETLAAKQNWHDFQSYYHPEIGGTDLKCLYLSAKKRNGDPDALAEVAEIWNQGKSQPKRCDDLFAEWLDSDYFSTDIAWSRYVKAVQNRKLALAKFVRKKLSPEQHGMADSLLQLYYNSERISRFHNMDKSKLGFEDLVHYGIKRYSRKDSVAALAEWEKYDSASLLDAKQRNATVEYLAFQLILDGHTDQANRLLDRNKLVSDRVLQRQIRDALKAKNWVQVSQLITRLPDQEQASPRWRYWSIRTLYELGTMTPAEAAQGYQELAKERDFYGFLSAERTKQPYSMAHKAVSTTYQEMQQVENIPAIQRSRELFKLGYLNQARMEWRYGIRNLDQAQLLAAGKLANDWGWHRKSIESLSHAKYWDDINLRFPLLYDQEIASAAQASRVAPQYLLAIARQESAFAPDARSPAGAMGLMQLMPGTASQTARSLGLKYRKSDLYKPQKNLLLGGTYLSQMLERFNGNRILATAAYNAGPHRVDKWLNPAGQEVDYDIWIETIPYKETRGYVQNVLAYSVIYSHRLGIKTELLKAKEKSQPL</sequence>
<dbReference type="Pfam" id="PF01464">
    <property type="entry name" value="SLT"/>
    <property type="match status" value="1"/>
</dbReference>
<dbReference type="CDD" id="cd13401">
    <property type="entry name" value="Slt70-like"/>
    <property type="match status" value="1"/>
</dbReference>
<evidence type="ECO:0000256" key="3">
    <source>
        <dbReference type="SAM" id="SignalP"/>
    </source>
</evidence>
<dbReference type="Gene3D" id="1.25.20.10">
    <property type="entry name" value="Bacterial muramidases"/>
    <property type="match status" value="1"/>
</dbReference>
<keyword evidence="2 3" id="KW-0732">Signal</keyword>
<dbReference type="InterPro" id="IPR008939">
    <property type="entry name" value="Lytic_TGlycosylase_superhlx_U"/>
</dbReference>
<dbReference type="GO" id="GO:0000270">
    <property type="term" value="P:peptidoglycan metabolic process"/>
    <property type="evidence" value="ECO:0007669"/>
    <property type="project" value="InterPro"/>
</dbReference>
<dbReference type="GO" id="GO:0042597">
    <property type="term" value="C:periplasmic space"/>
    <property type="evidence" value="ECO:0007669"/>
    <property type="project" value="InterPro"/>
</dbReference>
<dbReference type="Gene3D" id="1.10.1240.20">
    <property type="entry name" value="Lytic transglycosylase, superhelical linker domain"/>
    <property type="match status" value="1"/>
</dbReference>
<dbReference type="AlphaFoldDB" id="A0AAV3TY71"/>
<comment type="caution">
    <text evidence="6">The sequence shown here is derived from an EMBL/GenBank/DDBJ whole genome shotgun (WGS) entry which is preliminary data.</text>
</comment>
<evidence type="ECO:0000313" key="7">
    <source>
        <dbReference type="Proteomes" id="UP001409585"/>
    </source>
</evidence>
<evidence type="ECO:0000313" key="6">
    <source>
        <dbReference type="EMBL" id="GAA4931847.1"/>
    </source>
</evidence>
<proteinExistence type="inferred from homology"/>
<dbReference type="PANTHER" id="PTHR37423:SF5">
    <property type="entry name" value="SOLUBLE LYTIC MUREIN TRANSGLYCOSYLASE"/>
    <property type="match status" value="1"/>
</dbReference>
<reference evidence="7" key="1">
    <citation type="journal article" date="2019" name="Int. J. Syst. Evol. Microbiol.">
        <title>The Global Catalogue of Microorganisms (GCM) 10K type strain sequencing project: providing services to taxonomists for standard genome sequencing and annotation.</title>
        <authorList>
            <consortium name="The Broad Institute Genomics Platform"/>
            <consortium name="The Broad Institute Genome Sequencing Center for Infectious Disease"/>
            <person name="Wu L."/>
            <person name="Ma J."/>
        </authorList>
    </citation>
    <scope>NUCLEOTIDE SEQUENCE [LARGE SCALE GENOMIC DNA]</scope>
    <source>
        <strain evidence="7">JCM 19134</strain>
    </source>
</reference>
<protein>
    <submittedName>
        <fullName evidence="6">Lytic transglycosylase Slt</fullName>
    </submittedName>
</protein>
<feature type="domain" description="Transglycosylase SLT" evidence="4">
    <location>
        <begin position="499"/>
        <end position="608"/>
    </location>
</feature>
<dbReference type="GO" id="GO:0004553">
    <property type="term" value="F:hydrolase activity, hydrolyzing O-glycosyl compounds"/>
    <property type="evidence" value="ECO:0007669"/>
    <property type="project" value="InterPro"/>
</dbReference>
<evidence type="ECO:0000259" key="4">
    <source>
        <dbReference type="Pfam" id="PF01464"/>
    </source>
</evidence>
<evidence type="ECO:0000256" key="1">
    <source>
        <dbReference type="ARBA" id="ARBA00007734"/>
    </source>
</evidence>
<evidence type="ECO:0000259" key="5">
    <source>
        <dbReference type="Pfam" id="PF14718"/>
    </source>
</evidence>
<gene>
    <name evidence="6" type="primary">slt</name>
    <name evidence="6" type="ORF">GCM10025791_05150</name>
</gene>
<dbReference type="InterPro" id="IPR012289">
    <property type="entry name" value="Lytic_TGlycosylase_superhlx_L"/>
</dbReference>
<dbReference type="Gene3D" id="1.10.530.10">
    <property type="match status" value="1"/>
</dbReference>
<dbReference type="InterPro" id="IPR037061">
    <property type="entry name" value="Lytic_TGlycoase_superhlx_L_sf"/>
</dbReference>
<dbReference type="Pfam" id="PF14718">
    <property type="entry name" value="SLT_L"/>
    <property type="match status" value="1"/>
</dbReference>
<evidence type="ECO:0000256" key="2">
    <source>
        <dbReference type="ARBA" id="ARBA00022729"/>
    </source>
</evidence>
<keyword evidence="7" id="KW-1185">Reference proteome</keyword>
<feature type="domain" description="Lytic transglycosylase superhelical linker" evidence="5">
    <location>
        <begin position="421"/>
        <end position="487"/>
    </location>
</feature>
<dbReference type="SUPFAM" id="SSF48435">
    <property type="entry name" value="Bacterial muramidases"/>
    <property type="match status" value="1"/>
</dbReference>
<dbReference type="InterPro" id="IPR008258">
    <property type="entry name" value="Transglycosylase_SLT_dom_1"/>
</dbReference>
<dbReference type="PANTHER" id="PTHR37423">
    <property type="entry name" value="SOLUBLE LYTIC MUREIN TRANSGLYCOSYLASE-RELATED"/>
    <property type="match status" value="1"/>
</dbReference>
<dbReference type="Proteomes" id="UP001409585">
    <property type="component" value="Unassembled WGS sequence"/>
</dbReference>
<dbReference type="GO" id="GO:0016020">
    <property type="term" value="C:membrane"/>
    <property type="evidence" value="ECO:0007669"/>
    <property type="project" value="InterPro"/>
</dbReference>
<dbReference type="EMBL" id="BAABLX010000004">
    <property type="protein sequence ID" value="GAA4931847.1"/>
    <property type="molecule type" value="Genomic_DNA"/>
</dbReference>
<dbReference type="RefSeq" id="WP_345416583.1">
    <property type="nucleotide sequence ID" value="NZ_AP031496.1"/>
</dbReference>
<name>A0AAV3TY71_9ALTE</name>
<dbReference type="InterPro" id="IPR023346">
    <property type="entry name" value="Lysozyme-like_dom_sf"/>
</dbReference>